<dbReference type="PANTHER" id="PTHR22572">
    <property type="entry name" value="SUGAR-1-PHOSPHATE GUANYL TRANSFERASE"/>
    <property type="match status" value="1"/>
</dbReference>
<sequence length="232" mass="26904">MKAVILAGGFGTRLRPITYEIPKPLVPVKKKPIIGHLIDFFHKHNVEKIGILAGKMHKDDFEKWRSVWKEEMPNEKIEIFYEETPRGTFGGMELLKDWIGNEPFVLTNGDELKDFDLKSLQEFHAEHGGVGTIWMVEVPNAHEYGVPVMSGHNIIEFLEKPENPPSNFINSGLYIFSPEIFNYADFSKEQISTEREIFPRLAVEGKLYGHKIEGRWYDCGNLERWEKAIKEW</sequence>
<dbReference type="InterPro" id="IPR050486">
    <property type="entry name" value="Mannose-1P_guanyltransferase"/>
</dbReference>
<protein>
    <recommendedName>
        <fullName evidence="1">Nucleotidyl transferase domain-containing protein</fullName>
    </recommendedName>
</protein>
<gene>
    <name evidence="2" type="ORF">A3A21_01890</name>
</gene>
<dbReference type="InterPro" id="IPR005835">
    <property type="entry name" value="NTP_transferase_dom"/>
</dbReference>
<name>A0A1F6BV75_9BACT</name>
<dbReference type="SUPFAM" id="SSF53448">
    <property type="entry name" value="Nucleotide-diphospho-sugar transferases"/>
    <property type="match status" value="1"/>
</dbReference>
<comment type="caution">
    <text evidence="2">The sequence shown here is derived from an EMBL/GenBank/DDBJ whole genome shotgun (WGS) entry which is preliminary data.</text>
</comment>
<proteinExistence type="predicted"/>
<feature type="domain" description="Nucleotidyl transferase" evidence="1">
    <location>
        <begin position="2"/>
        <end position="228"/>
    </location>
</feature>
<dbReference type="Gene3D" id="3.90.550.10">
    <property type="entry name" value="Spore Coat Polysaccharide Biosynthesis Protein SpsA, Chain A"/>
    <property type="match status" value="1"/>
</dbReference>
<dbReference type="Proteomes" id="UP000176996">
    <property type="component" value="Unassembled WGS sequence"/>
</dbReference>
<dbReference type="STRING" id="1798471.A3A21_01890"/>
<accession>A0A1F6BV75</accession>
<dbReference type="EMBL" id="MFKK01000020">
    <property type="protein sequence ID" value="OGG40723.1"/>
    <property type="molecule type" value="Genomic_DNA"/>
</dbReference>
<evidence type="ECO:0000259" key="1">
    <source>
        <dbReference type="Pfam" id="PF00483"/>
    </source>
</evidence>
<dbReference type="CDD" id="cd04181">
    <property type="entry name" value="NTP_transferase"/>
    <property type="match status" value="1"/>
</dbReference>
<dbReference type="Pfam" id="PF00483">
    <property type="entry name" value="NTP_transferase"/>
    <property type="match status" value="1"/>
</dbReference>
<dbReference type="AlphaFoldDB" id="A0A1F6BV75"/>
<evidence type="ECO:0000313" key="2">
    <source>
        <dbReference type="EMBL" id="OGG40723.1"/>
    </source>
</evidence>
<organism evidence="2 3">
    <name type="scientific">Candidatus Jorgensenbacteria bacterium RIFCSPLOWO2_01_FULL_45_25b</name>
    <dbReference type="NCBI Taxonomy" id="1798471"/>
    <lineage>
        <taxon>Bacteria</taxon>
        <taxon>Candidatus Joergenseniibacteriota</taxon>
    </lineage>
</organism>
<evidence type="ECO:0000313" key="3">
    <source>
        <dbReference type="Proteomes" id="UP000176996"/>
    </source>
</evidence>
<dbReference type="InterPro" id="IPR029044">
    <property type="entry name" value="Nucleotide-diphossugar_trans"/>
</dbReference>
<reference evidence="2 3" key="1">
    <citation type="journal article" date="2016" name="Nat. Commun.">
        <title>Thousands of microbial genomes shed light on interconnected biogeochemical processes in an aquifer system.</title>
        <authorList>
            <person name="Anantharaman K."/>
            <person name="Brown C.T."/>
            <person name="Hug L.A."/>
            <person name="Sharon I."/>
            <person name="Castelle C.J."/>
            <person name="Probst A.J."/>
            <person name="Thomas B.C."/>
            <person name="Singh A."/>
            <person name="Wilkins M.J."/>
            <person name="Karaoz U."/>
            <person name="Brodie E.L."/>
            <person name="Williams K.H."/>
            <person name="Hubbard S.S."/>
            <person name="Banfield J.F."/>
        </authorList>
    </citation>
    <scope>NUCLEOTIDE SEQUENCE [LARGE SCALE GENOMIC DNA]</scope>
</reference>